<gene>
    <name evidence="1" type="ORF">AF72_10685</name>
    <name evidence="2" type="ORF">LPH55_10450</name>
</gene>
<evidence type="ECO:0000313" key="4">
    <source>
        <dbReference type="Proteomes" id="UP001430701"/>
    </source>
</evidence>
<sequence length="122" mass="12947">MAESLSVRAFINRYPEFATQPQERLALAIEDAGPWVDARRWGPCYQQGLASLAAHFVWSMPDMSGDAAAAGAKGAVIAERAGDLQVGYAAAPSGGIGDAWLMTSVYGQRYVALRRRAGMGAV</sequence>
<dbReference type="eggNOG" id="ENOG50339Y9">
    <property type="taxonomic scope" value="Bacteria"/>
</dbReference>
<proteinExistence type="predicted"/>
<dbReference type="EMBL" id="JAJPPU010000002">
    <property type="protein sequence ID" value="MCD8473859.1"/>
    <property type="molecule type" value="Genomic_DNA"/>
</dbReference>
<reference evidence="1 3" key="1">
    <citation type="journal article" date="2014" name="Genome Announc.">
        <title>Draft Genome Sequence of Xylella fastidiosa Pear Leaf Scorch Strain in Taiwan.</title>
        <authorList>
            <person name="Su C.C."/>
            <person name="Deng W.L."/>
            <person name="Jan F.J."/>
            <person name="Chang C.J."/>
            <person name="Huang H."/>
            <person name="Chen J."/>
        </authorList>
    </citation>
    <scope>NUCLEOTIDE SEQUENCE [LARGE SCALE GENOMIC DNA]</scope>
    <source>
        <strain evidence="1 3">PLS229</strain>
    </source>
</reference>
<dbReference type="PATRIC" id="fig|1444770.3.peg.2529"/>
<dbReference type="InterPro" id="IPR025127">
    <property type="entry name" value="DUF4054"/>
</dbReference>
<keyword evidence="4" id="KW-1185">Reference proteome</keyword>
<evidence type="ECO:0000313" key="2">
    <source>
        <dbReference type="EMBL" id="MCD8473859.1"/>
    </source>
</evidence>
<protein>
    <submittedName>
        <fullName evidence="2">DUF4054 domain-containing protein</fullName>
    </submittedName>
</protein>
<organism evidence="1 3">
    <name type="scientific">Xylella taiwanensis</name>
    <dbReference type="NCBI Taxonomy" id="1444770"/>
    <lineage>
        <taxon>Bacteria</taxon>
        <taxon>Pseudomonadati</taxon>
        <taxon>Pseudomonadota</taxon>
        <taxon>Gammaproteobacteria</taxon>
        <taxon>Lysobacterales</taxon>
        <taxon>Lysobacteraceae</taxon>
        <taxon>Xylella</taxon>
    </lineage>
</organism>
<dbReference type="KEGG" id="xtw:AB672_05605"/>
<name>Z9JI62_9GAMM</name>
<comment type="caution">
    <text evidence="1">The sequence shown here is derived from an EMBL/GenBank/DDBJ whole genome shotgun (WGS) entry which is preliminary data.</text>
</comment>
<accession>Z9JI62</accession>
<dbReference type="RefSeq" id="WP_038272150.1">
    <property type="nucleotide sequence ID" value="NZ_CP053627.1"/>
</dbReference>
<dbReference type="Proteomes" id="UP000020406">
    <property type="component" value="Unassembled WGS sequence"/>
</dbReference>
<evidence type="ECO:0000313" key="1">
    <source>
        <dbReference type="EMBL" id="EWS77501.1"/>
    </source>
</evidence>
<dbReference type="EMBL" id="JDSQ01000019">
    <property type="protein sequence ID" value="EWS77501.1"/>
    <property type="molecule type" value="Genomic_DNA"/>
</dbReference>
<dbReference type="Proteomes" id="UP001430701">
    <property type="component" value="Unassembled WGS sequence"/>
</dbReference>
<dbReference type="Pfam" id="PF13262">
    <property type="entry name" value="DUF4054"/>
    <property type="match status" value="1"/>
</dbReference>
<reference evidence="2" key="2">
    <citation type="submission" date="2021-11" db="EMBL/GenBank/DDBJ databases">
        <title>Genome sequence of Xylella taiwanensis PLS432.</title>
        <authorList>
            <person name="Weng L.-W."/>
            <person name="Su C.-C."/>
            <person name="Tsai C.-W."/>
            <person name="Kuo C.-H."/>
        </authorList>
    </citation>
    <scope>NUCLEOTIDE SEQUENCE</scope>
    <source>
        <strain evidence="2">PLS432</strain>
    </source>
</reference>
<dbReference type="OrthoDB" id="6065019at2"/>
<evidence type="ECO:0000313" key="3">
    <source>
        <dbReference type="Proteomes" id="UP000020406"/>
    </source>
</evidence>
<dbReference type="GeneID" id="68900759"/>
<dbReference type="AlphaFoldDB" id="Z9JI62"/>